<dbReference type="Proteomes" id="UP000095038">
    <property type="component" value="Unassembled WGS sequence"/>
</dbReference>
<dbReference type="EMBL" id="KV454482">
    <property type="protein sequence ID" value="ODV60348.1"/>
    <property type="molecule type" value="Genomic_DNA"/>
</dbReference>
<keyword evidence="4" id="KW-1185">Reference proteome</keyword>
<evidence type="ECO:0000256" key="1">
    <source>
        <dbReference type="SAM" id="MobiDB-lite"/>
    </source>
</evidence>
<gene>
    <name evidence="3" type="ORF">ASCRUDRAFT_81333</name>
</gene>
<evidence type="ECO:0000313" key="3">
    <source>
        <dbReference type="EMBL" id="ODV60348.1"/>
    </source>
</evidence>
<dbReference type="RefSeq" id="XP_020046655.1">
    <property type="nucleotide sequence ID" value="XM_020194606.1"/>
</dbReference>
<reference evidence="4" key="1">
    <citation type="submission" date="2016-05" db="EMBL/GenBank/DDBJ databases">
        <title>Comparative genomics of biotechnologically important yeasts.</title>
        <authorList>
            <consortium name="DOE Joint Genome Institute"/>
            <person name="Riley R."/>
            <person name="Haridas S."/>
            <person name="Wolfe K.H."/>
            <person name="Lopes M.R."/>
            <person name="Hittinger C.T."/>
            <person name="Goker M."/>
            <person name="Salamov A."/>
            <person name="Wisecaver J."/>
            <person name="Long T.M."/>
            <person name="Aerts A.L."/>
            <person name="Barry K."/>
            <person name="Choi C."/>
            <person name="Clum A."/>
            <person name="Coughlan A.Y."/>
            <person name="Deshpande S."/>
            <person name="Douglass A.P."/>
            <person name="Hanson S.J."/>
            <person name="Klenk H.-P."/>
            <person name="Labutti K."/>
            <person name="Lapidus A."/>
            <person name="Lindquist E."/>
            <person name="Lipzen A."/>
            <person name="Meier-Kolthoff J.P."/>
            <person name="Ohm R.A."/>
            <person name="Otillar R.P."/>
            <person name="Pangilinan J."/>
            <person name="Peng Y."/>
            <person name="Rokas A."/>
            <person name="Rosa C.A."/>
            <person name="Scheuner C."/>
            <person name="Sibirny A.A."/>
            <person name="Slot J.C."/>
            <person name="Stielow J.B."/>
            <person name="Sun H."/>
            <person name="Kurtzman C.P."/>
            <person name="Blackwell M."/>
            <person name="Grigoriev I.V."/>
            <person name="Jeffries T.W."/>
        </authorList>
    </citation>
    <scope>NUCLEOTIDE SEQUENCE [LARGE SCALE GENOMIC DNA]</scope>
    <source>
        <strain evidence="4">DSM 1968</strain>
    </source>
</reference>
<dbReference type="OrthoDB" id="160374at2759"/>
<dbReference type="PANTHER" id="PTHR15682:SF2">
    <property type="entry name" value="UNHEALTHY RIBOSOME BIOGENESIS PROTEIN 2 HOMOLOG"/>
    <property type="match status" value="1"/>
</dbReference>
<feature type="region of interest" description="Disordered" evidence="1">
    <location>
        <begin position="458"/>
        <end position="482"/>
    </location>
</feature>
<sequence>MNKNLNSYKVLNEQTVLNNEIVESVWNNYLDQFEDSRKLMKKLTKELNKAYSKCGNKFRAELFVGSVILKSKNEKAFQKIKGFDNLEENLFNFCYSSFSLTAKSGIKTILDLKNLIWTSRCLFELKWKFVSKESKKELLRFISTLNINALDANGFNETQVFDLKINLFLLYCKIFSDDFDDNELRNGLYILSMYSVLKEGLENNKGGNSFESLSKRLLLLDSGLDEYINVQVTFLNCVKLIILVNKSIKEFQVKEDEKAENDTDSESSFKFLGYQYDILIKLYKRVSKYRKETHNENFNYSKLAIQSFSSILENERNIIFKSAKVMRDKNDLVDPFSNIKQEVILKILKTIRMSLTENGWMISQYLFEMVIILLSNLANKLILIESDSELNEEIYLGITGNLSIILNNHRFRLNDRNHLIIKVFESLLECFSNESNNRVVSSSDNCVESFNRLLSNLCEPSNENRKPEGRSKNKNENKKENESIQLSSASNLIKGSLRKYLVSFLVNFIYISLNYQFRKNEHKNKINEGMYVVFDALTQDELIMVNSLLDNTGRIYYKKIYGDYKKFGKWISY</sequence>
<dbReference type="PANTHER" id="PTHR15682">
    <property type="entry name" value="UNHEALTHY RIBOSOME BIOGENESIS PROTEIN 2 HOMOLOG"/>
    <property type="match status" value="1"/>
</dbReference>
<dbReference type="InterPro" id="IPR018849">
    <property type="entry name" value="Urb2/Npa2_C"/>
</dbReference>
<dbReference type="Pfam" id="PF10441">
    <property type="entry name" value="Urb2"/>
    <property type="match status" value="1"/>
</dbReference>
<name>A0A1D2VF85_9ASCO</name>
<dbReference type="STRING" id="1344418.A0A1D2VF85"/>
<dbReference type="GeneID" id="30968242"/>
<feature type="domain" description="Nucleolar 27S pre-rRNA processing Urb2/Npa2 C-terminal" evidence="2">
    <location>
        <begin position="346"/>
        <end position="570"/>
    </location>
</feature>
<proteinExistence type="predicted"/>
<dbReference type="InterPro" id="IPR052609">
    <property type="entry name" value="Ribosome_Biogenesis_Reg"/>
</dbReference>
<dbReference type="InParanoid" id="A0A1D2VF85"/>
<evidence type="ECO:0000259" key="2">
    <source>
        <dbReference type="Pfam" id="PF10441"/>
    </source>
</evidence>
<protein>
    <recommendedName>
        <fullName evidence="2">Nucleolar 27S pre-rRNA processing Urb2/Npa2 C-terminal domain-containing protein</fullName>
    </recommendedName>
</protein>
<dbReference type="GO" id="GO:0005730">
    <property type="term" value="C:nucleolus"/>
    <property type="evidence" value="ECO:0007669"/>
    <property type="project" value="TreeGrafter"/>
</dbReference>
<dbReference type="GO" id="GO:0042254">
    <property type="term" value="P:ribosome biogenesis"/>
    <property type="evidence" value="ECO:0007669"/>
    <property type="project" value="TreeGrafter"/>
</dbReference>
<evidence type="ECO:0000313" key="4">
    <source>
        <dbReference type="Proteomes" id="UP000095038"/>
    </source>
</evidence>
<accession>A0A1D2VF85</accession>
<organism evidence="3 4">
    <name type="scientific">Ascoidea rubescens DSM 1968</name>
    <dbReference type="NCBI Taxonomy" id="1344418"/>
    <lineage>
        <taxon>Eukaryota</taxon>
        <taxon>Fungi</taxon>
        <taxon>Dikarya</taxon>
        <taxon>Ascomycota</taxon>
        <taxon>Saccharomycotina</taxon>
        <taxon>Saccharomycetes</taxon>
        <taxon>Ascoideaceae</taxon>
        <taxon>Ascoidea</taxon>
    </lineage>
</organism>
<feature type="compositionally biased region" description="Basic and acidic residues" evidence="1">
    <location>
        <begin position="462"/>
        <end position="482"/>
    </location>
</feature>
<dbReference type="AlphaFoldDB" id="A0A1D2VF85"/>